<evidence type="ECO:0000313" key="1">
    <source>
        <dbReference type="EMBL" id="CAH3014151.1"/>
    </source>
</evidence>
<dbReference type="InterPro" id="IPR014756">
    <property type="entry name" value="Ig_E-set"/>
</dbReference>
<dbReference type="InterPro" id="IPR036514">
    <property type="entry name" value="SGNH_hydro_sf"/>
</dbReference>
<dbReference type="InterPro" id="IPR013783">
    <property type="entry name" value="Ig-like_fold"/>
</dbReference>
<dbReference type="PANTHER" id="PTHR16165:SF5">
    <property type="entry name" value="NXPE FAMILY MEMBER 3"/>
    <property type="match status" value="1"/>
</dbReference>
<dbReference type="SUPFAM" id="SSF52266">
    <property type="entry name" value="SGNH hydrolase"/>
    <property type="match status" value="1"/>
</dbReference>
<dbReference type="PANTHER" id="PTHR16165">
    <property type="entry name" value="NXPE FAMILY MEMBER"/>
    <property type="match status" value="1"/>
</dbReference>
<name>A0ABN8LFD1_9CNID</name>
<dbReference type="SUPFAM" id="SSF81296">
    <property type="entry name" value="E set domains"/>
    <property type="match status" value="1"/>
</dbReference>
<comment type="caution">
    <text evidence="1">The sequence shown here is derived from an EMBL/GenBank/DDBJ whole genome shotgun (WGS) entry which is preliminary data.</text>
</comment>
<gene>
    <name evidence="1" type="ORF">PEVE_00036980</name>
</gene>
<dbReference type="Proteomes" id="UP001159427">
    <property type="component" value="Unassembled WGS sequence"/>
</dbReference>
<dbReference type="Gene3D" id="3.40.50.1110">
    <property type="entry name" value="SGNH hydrolase"/>
    <property type="match status" value="1"/>
</dbReference>
<dbReference type="Gene3D" id="2.60.40.10">
    <property type="entry name" value="Immunoglobulins"/>
    <property type="match status" value="1"/>
</dbReference>
<evidence type="ECO:0008006" key="3">
    <source>
        <dbReference type="Google" id="ProtNLM"/>
    </source>
</evidence>
<dbReference type="PROSITE" id="PS51257">
    <property type="entry name" value="PROKAR_LIPOPROTEIN"/>
    <property type="match status" value="1"/>
</dbReference>
<reference evidence="1 2" key="1">
    <citation type="submission" date="2022-05" db="EMBL/GenBank/DDBJ databases">
        <authorList>
            <consortium name="Genoscope - CEA"/>
            <person name="William W."/>
        </authorList>
    </citation>
    <scope>NUCLEOTIDE SEQUENCE [LARGE SCALE GENOMIC DNA]</scope>
</reference>
<evidence type="ECO:0000313" key="2">
    <source>
        <dbReference type="Proteomes" id="UP001159427"/>
    </source>
</evidence>
<protein>
    <recommendedName>
        <fullName evidence="3">SGNH/GDSL hydrolase family protein</fullName>
    </recommendedName>
</protein>
<organism evidence="1 2">
    <name type="scientific">Porites evermanni</name>
    <dbReference type="NCBI Taxonomy" id="104178"/>
    <lineage>
        <taxon>Eukaryota</taxon>
        <taxon>Metazoa</taxon>
        <taxon>Cnidaria</taxon>
        <taxon>Anthozoa</taxon>
        <taxon>Hexacorallia</taxon>
        <taxon>Scleractinia</taxon>
        <taxon>Fungiina</taxon>
        <taxon>Poritidae</taxon>
        <taxon>Porites</taxon>
    </lineage>
</organism>
<dbReference type="EMBL" id="CALNXI010000006">
    <property type="protein sequence ID" value="CAH3014151.1"/>
    <property type="molecule type" value="Genomic_DNA"/>
</dbReference>
<accession>A0ABN8LFD1</accession>
<sequence length="487" mass="56151">MGCRVLRIINQRSIKKAIFFGIVITYTLTGCKTPFFENPEHDDIRHFQQQWCIMQGWRVDWETVVKPCVGKVAWDERKVNSEWRTDAYNSFIKKWEIQPAGQFSRFFIQSVTKEGIHKNFGGDAWRVYIREGPASLAPQVLDHDDGVYEVVFLVMEPGNYSAQITLDFTLCDGLRDPPEDWIIQGTNQAKHHKDGILGYIGDDYILEPIGGQSVVAFYVPENTHNTQKYISVVKASTCGITCNLLQNGFGRWVNGVWQPFIDNSPTTAEALDNPFTKADALCIYGDSIARYFFRSLISRGICERFFKKCIEAYMKINQQTYQTTPTNDFNKLVLQHMSEFLDSSDLSSNHSVFVFNLGVHFSIWLNFTTYKDLIDSVIRMLRSRFADEHNNKPIVIWKTTTSIEKEKTHPKNLTHWRFHTHQRLELFHKYATNAMCKAGIPVLEVYPMTASYPNGTLDHVHYSANAQRAAEDQLLSFIHKKLKNKPT</sequence>
<proteinExistence type="predicted"/>
<keyword evidence="2" id="KW-1185">Reference proteome</keyword>